<accession>A0A7V2ZJI5</accession>
<protein>
    <submittedName>
        <fullName evidence="2">Uncharacterized protein</fullName>
    </submittedName>
</protein>
<evidence type="ECO:0000313" key="2">
    <source>
        <dbReference type="EMBL" id="HFI91121.1"/>
    </source>
</evidence>
<feature type="transmembrane region" description="Helical" evidence="1">
    <location>
        <begin position="12"/>
        <end position="32"/>
    </location>
</feature>
<dbReference type="RefSeq" id="WP_304142852.1">
    <property type="nucleotide sequence ID" value="NZ_JAOAIE010000014.1"/>
</dbReference>
<keyword evidence="1" id="KW-0472">Membrane</keyword>
<proteinExistence type="predicted"/>
<dbReference type="AlphaFoldDB" id="A0A7V2ZJI5"/>
<evidence type="ECO:0000256" key="1">
    <source>
        <dbReference type="SAM" id="Phobius"/>
    </source>
</evidence>
<dbReference type="EMBL" id="DSUJ01000008">
    <property type="protein sequence ID" value="HFI91121.1"/>
    <property type="molecule type" value="Genomic_DNA"/>
</dbReference>
<comment type="caution">
    <text evidence="2">The sequence shown here is derived from an EMBL/GenBank/DDBJ whole genome shotgun (WGS) entry which is preliminary data.</text>
</comment>
<gene>
    <name evidence="2" type="ORF">ENS31_06250</name>
</gene>
<reference evidence="2" key="1">
    <citation type="journal article" date="2020" name="mSystems">
        <title>Genome- and Community-Level Interaction Insights into Carbon Utilization and Element Cycling Functions of Hydrothermarchaeota in Hydrothermal Sediment.</title>
        <authorList>
            <person name="Zhou Z."/>
            <person name="Liu Y."/>
            <person name="Xu W."/>
            <person name="Pan J."/>
            <person name="Luo Z.H."/>
            <person name="Li M."/>
        </authorList>
    </citation>
    <scope>NUCLEOTIDE SEQUENCE [LARGE SCALE GENOMIC DNA]</scope>
    <source>
        <strain evidence="2">SpSt-479</strain>
    </source>
</reference>
<keyword evidence="1" id="KW-0812">Transmembrane</keyword>
<keyword evidence="1" id="KW-1133">Transmembrane helix</keyword>
<feature type="transmembrane region" description="Helical" evidence="1">
    <location>
        <begin position="58"/>
        <end position="79"/>
    </location>
</feature>
<feature type="transmembrane region" description="Helical" evidence="1">
    <location>
        <begin position="126"/>
        <end position="147"/>
    </location>
</feature>
<name>A0A7V2ZJI5_9BACT</name>
<sequence>MRVRFLLPHKFMFVGLLLVVLGVISAYTRFYLGIKPSFLTIPVFTIYSSFIDTKTFQIITNNISEEIVILLLLIGLLLINFSKEKFEDDIVDHFRFKALLYSVLINSILLLLSTVFIYGLAFISILSINIFSQLFIYQIFFRIFIIVNKRN</sequence>
<organism evidence="2">
    <name type="scientific">Ignavibacterium album</name>
    <dbReference type="NCBI Taxonomy" id="591197"/>
    <lineage>
        <taxon>Bacteria</taxon>
        <taxon>Pseudomonadati</taxon>
        <taxon>Ignavibacteriota</taxon>
        <taxon>Ignavibacteria</taxon>
        <taxon>Ignavibacteriales</taxon>
        <taxon>Ignavibacteriaceae</taxon>
        <taxon>Ignavibacterium</taxon>
    </lineage>
</organism>
<feature type="transmembrane region" description="Helical" evidence="1">
    <location>
        <begin position="99"/>
        <end position="120"/>
    </location>
</feature>